<feature type="compositionally biased region" description="Polar residues" evidence="1">
    <location>
        <begin position="1"/>
        <end position="11"/>
    </location>
</feature>
<evidence type="ECO:0000313" key="3">
    <source>
        <dbReference type="Proteomes" id="UP001428341"/>
    </source>
</evidence>
<proteinExistence type="predicted"/>
<sequence>MVKSVESTYDSFSPGATEAESDSTDQSLSELRDDIEDEGLSASESDSQDGSLSDFDPKESQVSSHRMRSLSFTMSASSSISNKMQSGVVVWGEGRRVTCLMYFRYDNQISNIFMVKE</sequence>
<evidence type="ECO:0000256" key="1">
    <source>
        <dbReference type="SAM" id="MobiDB-lite"/>
    </source>
</evidence>
<accession>A0AAP0MDT4</accession>
<comment type="caution">
    <text evidence="2">The sequence shown here is derived from an EMBL/GenBank/DDBJ whole genome shotgun (WGS) entry which is preliminary data.</text>
</comment>
<reference evidence="2 3" key="1">
    <citation type="submission" date="2024-05" db="EMBL/GenBank/DDBJ databases">
        <title>Haplotype-resolved chromosome-level genome assembly of Huyou (Citrus changshanensis).</title>
        <authorList>
            <person name="Miao C."/>
            <person name="Chen W."/>
            <person name="Wu Y."/>
            <person name="Wang L."/>
            <person name="Zhao S."/>
            <person name="Grierson D."/>
            <person name="Xu C."/>
            <person name="Chen K."/>
        </authorList>
    </citation>
    <scope>NUCLEOTIDE SEQUENCE [LARGE SCALE GENOMIC DNA]</scope>
    <source>
        <strain evidence="2">01-14</strain>
        <tissue evidence="2">Leaf</tissue>
    </source>
</reference>
<dbReference type="EMBL" id="JBCGBO010000005">
    <property type="protein sequence ID" value="KAK9200935.1"/>
    <property type="molecule type" value="Genomic_DNA"/>
</dbReference>
<gene>
    <name evidence="2" type="ORF">WN944_016136</name>
</gene>
<dbReference type="Proteomes" id="UP001428341">
    <property type="component" value="Unassembled WGS sequence"/>
</dbReference>
<dbReference type="AlphaFoldDB" id="A0AAP0MDT4"/>
<keyword evidence="3" id="KW-1185">Reference proteome</keyword>
<organism evidence="2 3">
    <name type="scientific">Citrus x changshan-huyou</name>
    <dbReference type="NCBI Taxonomy" id="2935761"/>
    <lineage>
        <taxon>Eukaryota</taxon>
        <taxon>Viridiplantae</taxon>
        <taxon>Streptophyta</taxon>
        <taxon>Embryophyta</taxon>
        <taxon>Tracheophyta</taxon>
        <taxon>Spermatophyta</taxon>
        <taxon>Magnoliopsida</taxon>
        <taxon>eudicotyledons</taxon>
        <taxon>Gunneridae</taxon>
        <taxon>Pentapetalae</taxon>
        <taxon>rosids</taxon>
        <taxon>malvids</taxon>
        <taxon>Sapindales</taxon>
        <taxon>Rutaceae</taxon>
        <taxon>Aurantioideae</taxon>
        <taxon>Citrus</taxon>
    </lineage>
</organism>
<feature type="region of interest" description="Disordered" evidence="1">
    <location>
        <begin position="1"/>
        <end position="69"/>
    </location>
</feature>
<name>A0AAP0MDT4_9ROSI</name>
<evidence type="ECO:0000313" key="2">
    <source>
        <dbReference type="EMBL" id="KAK9200935.1"/>
    </source>
</evidence>
<protein>
    <submittedName>
        <fullName evidence="2">Uncharacterized protein</fullName>
    </submittedName>
</protein>
<feature type="compositionally biased region" description="Polar residues" evidence="1">
    <location>
        <begin position="42"/>
        <end position="51"/>
    </location>
</feature>
<feature type="compositionally biased region" description="Polar residues" evidence="1">
    <location>
        <begin position="60"/>
        <end position="69"/>
    </location>
</feature>